<proteinExistence type="predicted"/>
<dbReference type="EMBL" id="JADYXP020000030">
    <property type="protein sequence ID" value="KAL0098961.1"/>
    <property type="molecule type" value="Genomic_DNA"/>
</dbReference>
<evidence type="ECO:0000313" key="1">
    <source>
        <dbReference type="EMBL" id="KAL0098961.1"/>
    </source>
</evidence>
<protein>
    <submittedName>
        <fullName evidence="1">Uncharacterized protein</fullName>
    </submittedName>
</protein>
<name>A0AAW2E5K4_9HYME</name>
<organism evidence="1 2">
    <name type="scientific">Cardiocondyla obscurior</name>
    <dbReference type="NCBI Taxonomy" id="286306"/>
    <lineage>
        <taxon>Eukaryota</taxon>
        <taxon>Metazoa</taxon>
        <taxon>Ecdysozoa</taxon>
        <taxon>Arthropoda</taxon>
        <taxon>Hexapoda</taxon>
        <taxon>Insecta</taxon>
        <taxon>Pterygota</taxon>
        <taxon>Neoptera</taxon>
        <taxon>Endopterygota</taxon>
        <taxon>Hymenoptera</taxon>
        <taxon>Apocrita</taxon>
        <taxon>Aculeata</taxon>
        <taxon>Formicoidea</taxon>
        <taxon>Formicidae</taxon>
        <taxon>Myrmicinae</taxon>
        <taxon>Cardiocondyla</taxon>
    </lineage>
</organism>
<dbReference type="Proteomes" id="UP001430953">
    <property type="component" value="Unassembled WGS sequence"/>
</dbReference>
<dbReference type="AlphaFoldDB" id="A0AAW2E5K4"/>
<accession>A0AAW2E5K4</accession>
<evidence type="ECO:0000313" key="2">
    <source>
        <dbReference type="Proteomes" id="UP001430953"/>
    </source>
</evidence>
<reference evidence="1 2" key="1">
    <citation type="submission" date="2023-03" db="EMBL/GenBank/DDBJ databases">
        <title>High recombination rates correlate with genetic variation in Cardiocondyla obscurior ants.</title>
        <authorList>
            <person name="Errbii M."/>
        </authorList>
    </citation>
    <scope>NUCLEOTIDE SEQUENCE [LARGE SCALE GENOMIC DNA]</scope>
    <source>
        <strain evidence="1">Alpha-2009</strain>
        <tissue evidence="1">Whole body</tissue>
    </source>
</reference>
<keyword evidence="2" id="KW-1185">Reference proteome</keyword>
<comment type="caution">
    <text evidence="1">The sequence shown here is derived from an EMBL/GenBank/DDBJ whole genome shotgun (WGS) entry which is preliminary data.</text>
</comment>
<sequence>MARRQNDYDDTNFFIRELLKPEQCSIEEPDIHVDNDIDSILISCRTIAPFKCRVGARIFVMPNKIWRCKNVKLTTYYLKRHIFPRMKEPSGIYNDDTILRNKEFFETVVAFVDNNPIHAVFQVDNDSAFFRERVNENKLFLCASQICMKLLVQASTKMTQNCKTVKAGIQNVKHAVDKTYTVFQEDFVTYAACVSRQIYFTNLRGECGLAFLRFYVCLHGLRLQHQIAEQFMHKIININNRHIDIIQIHRFKYTILLSQGDIILLKTRDNNEEIDLKDIIRQYTKLGNKKMNIYTLGYLFNYDHFDVHASPTCNRNVTYIQAYSSGANMARPKCSGTLATFALLHNVRNQSNRMKTMRKTCFQYVLDLTHYCKNQIMTNYALRIEKVVTIDHLSTPGSIEDYINNSKVFSDNGTTTALRMLANANMFRKINKESWKKYCEIQLINDVECLDFLYEDGISNEAGSELTWRSAEEIRKIIRSEFKISFFVHGNSHVYNFTVCKNLFLHEKEAASNDGGIIQVKSNNDITDTCDYPLYTNILHSMYSKPIRHLWLAICAIPPDYDNDTELEYKCVKFILYLYITWSKNITENKHTGDNTFPSIEEFRETYNTIETAFQKQSLIQYLSEQPRSLVKLIHTKSKIMTVAELIDLIMSPTSNFGRIFIMNVKINNKRSFVKTLKLFINNYTQVFPTGKQTNRQTETSWSVVSSKTSKRNNISLRLIRLEIRDMIRITKNRGKLAAEAARKRFQRRQAAATTKPNKQYTCPTHTINVNFPTPLTD</sequence>
<gene>
    <name evidence="1" type="ORF">PUN28_020904</name>
</gene>